<keyword evidence="3" id="KW-1185">Reference proteome</keyword>
<reference evidence="2 3" key="1">
    <citation type="journal article" date="2018" name="MBio">
        <title>Comparative Genomics Reveals the Core Gene Toolbox for the Fungus-Insect Symbiosis.</title>
        <authorList>
            <person name="Wang Y."/>
            <person name="Stata M."/>
            <person name="Wang W."/>
            <person name="Stajich J.E."/>
            <person name="White M.M."/>
            <person name="Moncalvo J.M."/>
        </authorList>
    </citation>
    <scope>NUCLEOTIDE SEQUENCE [LARGE SCALE GENOMIC DNA]</scope>
    <source>
        <strain evidence="2 3">SWE-8-4</strain>
    </source>
</reference>
<dbReference type="EMBL" id="MBFR01000297">
    <property type="protein sequence ID" value="PVU89791.1"/>
    <property type="molecule type" value="Genomic_DNA"/>
</dbReference>
<feature type="compositionally biased region" description="Polar residues" evidence="1">
    <location>
        <begin position="914"/>
        <end position="923"/>
    </location>
</feature>
<accession>A0A2T9YBU9</accession>
<feature type="region of interest" description="Disordered" evidence="1">
    <location>
        <begin position="902"/>
        <end position="925"/>
    </location>
</feature>
<evidence type="ECO:0000313" key="2">
    <source>
        <dbReference type="EMBL" id="PVU89791.1"/>
    </source>
</evidence>
<name>A0A2T9YBU9_9FUNG</name>
<dbReference type="Proteomes" id="UP000245383">
    <property type="component" value="Unassembled WGS sequence"/>
</dbReference>
<evidence type="ECO:0000313" key="3">
    <source>
        <dbReference type="Proteomes" id="UP000245383"/>
    </source>
</evidence>
<sequence length="940" mass="106624">MHLLDNSIPKALKRACYGGSEKKLAKRFRVEYNTKKYTGLIDPVRKKDSNLDLKSKNNTKNQKQMCVGGSDKRIGFSWHQFSENLEDERTLLQMRSVIAMFLDIPEVDFGSYSYYSSSSPSVSMMGTDHAQKDSVGAITGIIEHICSNNLNFQFIEASFIKNVDISDHFFVNSVCINSEKPSKAKIKKKVNRKLITLKSDKIINHKYYAVLTEHIESTLDTSTLVSDTILKTNNTLNELKINNRLAQTTSIRNNNFNVFPLSKIGVFSECNITPTWNDITKALKITPNNKAAVQDETEPKSHLATLINKLINKAWNKCNLIGTNNTSVVVLIIKSENRQNPNNYQGISLIPTLTKLISKLVAIKLNKLDLKYNILCKEQAGFRTKEECIAQATTLYEIIKRRKLAKLKTYIDGKLLQVIKGLYHAPRLAVKINNEVFDAKKIKTFKSYMGCYTVATHGGKLFGMSATRCKPVQQVVDAATRTLAKCGKSAAMVRLRQELSLTDLNIKTAVARTRAFGKWASLKTWISDLINQWQALRANILAQDINIMIKVATKPHLFPASISMSLVCKLLGEVLKLPKKISSHQQPDREGQYSLYGGEQQSAQQAQAMGAQNIECDNPHKRVRALMVEVESYPRLIETISSLETNFFRSPIPEKKRKEIIYECSKFLRMKYTPHPLNKAATPAVCTNNAALYGIQMALANMTKPIDDYVHKKLKDPAIRIKGNADLEFAHLMRELLFDVTSNITQARIKNFYKLMELLGKHPKRPQQRTVAERGVPFVCASRMCMTQHLQRRILLKTPSKPQPIQQITPRRIRADIFRQRKKTKALSRATNVFPLSRINFYVLSSLYQAHRQQIVIQYGLPLPVPLILHSHCYKLNINRRSSNAITKEVAALLAKRAIEQSNINHTKKDKRPTSSPGSQKAQQLCRREDLQNIITNSHM</sequence>
<gene>
    <name evidence="2" type="ORF">BB561_005155</name>
</gene>
<dbReference type="OrthoDB" id="5545891at2759"/>
<evidence type="ECO:0008006" key="4">
    <source>
        <dbReference type="Google" id="ProtNLM"/>
    </source>
</evidence>
<evidence type="ECO:0000256" key="1">
    <source>
        <dbReference type="SAM" id="MobiDB-lite"/>
    </source>
</evidence>
<dbReference type="AlphaFoldDB" id="A0A2T9YBU9"/>
<organism evidence="2 3">
    <name type="scientific">Smittium simulii</name>
    <dbReference type="NCBI Taxonomy" id="133385"/>
    <lineage>
        <taxon>Eukaryota</taxon>
        <taxon>Fungi</taxon>
        <taxon>Fungi incertae sedis</taxon>
        <taxon>Zoopagomycota</taxon>
        <taxon>Kickxellomycotina</taxon>
        <taxon>Harpellomycetes</taxon>
        <taxon>Harpellales</taxon>
        <taxon>Legeriomycetaceae</taxon>
        <taxon>Smittium</taxon>
    </lineage>
</organism>
<comment type="caution">
    <text evidence="2">The sequence shown here is derived from an EMBL/GenBank/DDBJ whole genome shotgun (WGS) entry which is preliminary data.</text>
</comment>
<protein>
    <recommendedName>
        <fullName evidence="4">Reverse transcriptase domain-containing protein</fullName>
    </recommendedName>
</protein>
<proteinExistence type="predicted"/>